<proteinExistence type="predicted"/>
<keyword evidence="1" id="KW-1133">Transmembrane helix</keyword>
<dbReference type="AlphaFoldDB" id="E3H9X1"/>
<keyword evidence="1" id="KW-0472">Membrane</keyword>
<dbReference type="RefSeq" id="WP_013387766.1">
    <property type="nucleotide sequence ID" value="NC_014632.1"/>
</dbReference>
<dbReference type="InterPro" id="IPR005543">
    <property type="entry name" value="PASTA_dom"/>
</dbReference>
<dbReference type="SUPFAM" id="SSF54184">
    <property type="entry name" value="Penicillin-binding protein 2x (pbp-2x), c-terminal domain"/>
    <property type="match status" value="1"/>
</dbReference>
<dbReference type="STRING" id="572544.Ilyop_1318"/>
<sequence>MNKRGFYISSALMLIAILFFSGNVFLKYYFNEFLIVTPDLSNFSVSEAEKLLSKESLEIKEMGEDFSQYDSGKIFSQEPKAGKVIKKGRIIRVWISRGQDQVVVPDFNGMDLSDAKATAEKLGLRLKNISYAQKNAVYNQVISSDPEAGSTVYRNKEISFLVDMKKVGAKVRMPDLIGVDVFTGKRLLKSKNLIMGNIEYIQNGELESGIIVDSGIQPGIMTFEGTVVDVIINK</sequence>
<evidence type="ECO:0000256" key="1">
    <source>
        <dbReference type="SAM" id="Phobius"/>
    </source>
</evidence>
<accession>E3H9X1</accession>
<evidence type="ECO:0000313" key="4">
    <source>
        <dbReference type="Proteomes" id="UP000006875"/>
    </source>
</evidence>
<evidence type="ECO:0000259" key="2">
    <source>
        <dbReference type="PROSITE" id="PS51178"/>
    </source>
</evidence>
<keyword evidence="4" id="KW-1185">Reference proteome</keyword>
<name>E3H9X1_ILYPC</name>
<dbReference type="SMART" id="SM00740">
    <property type="entry name" value="PASTA"/>
    <property type="match status" value="3"/>
</dbReference>
<dbReference type="EMBL" id="CP002281">
    <property type="protein sequence ID" value="ADO83099.1"/>
    <property type="molecule type" value="Genomic_DNA"/>
</dbReference>
<dbReference type="Gene3D" id="3.30.10.20">
    <property type="match status" value="3"/>
</dbReference>
<dbReference type="HOGENOM" id="CLU_061566_4_0_0"/>
<dbReference type="KEGG" id="ipo:Ilyop_1318"/>
<feature type="transmembrane region" description="Helical" evidence="1">
    <location>
        <begin position="6"/>
        <end position="26"/>
    </location>
</feature>
<evidence type="ECO:0000313" key="3">
    <source>
        <dbReference type="EMBL" id="ADO83099.1"/>
    </source>
</evidence>
<dbReference type="OrthoDB" id="88284at2"/>
<dbReference type="CDD" id="cd06577">
    <property type="entry name" value="PASTA_pknB"/>
    <property type="match status" value="2"/>
</dbReference>
<dbReference type="PROSITE" id="PS51178">
    <property type="entry name" value="PASTA"/>
    <property type="match status" value="2"/>
</dbReference>
<feature type="domain" description="PASTA" evidence="2">
    <location>
        <begin position="98"/>
        <end position="164"/>
    </location>
</feature>
<gene>
    <name evidence="3" type="ordered locus">Ilyop_1318</name>
</gene>
<reference evidence="3 4" key="1">
    <citation type="journal article" date="2010" name="Stand. Genomic Sci.">
        <title>Complete genome sequence of Ilyobacter polytropus type strain (CuHbu1).</title>
        <authorList>
            <person name="Sikorski J."/>
            <person name="Chertkov O."/>
            <person name="Lapidus A."/>
            <person name="Nolan M."/>
            <person name="Lucas S."/>
            <person name="Del Rio T.G."/>
            <person name="Tice H."/>
            <person name="Cheng J.F."/>
            <person name="Tapia R."/>
            <person name="Han C."/>
            <person name="Goodwin L."/>
            <person name="Pitluck S."/>
            <person name="Liolios K."/>
            <person name="Ivanova N."/>
            <person name="Mavromatis K."/>
            <person name="Mikhailova N."/>
            <person name="Pati A."/>
            <person name="Chen A."/>
            <person name="Palaniappan K."/>
            <person name="Land M."/>
            <person name="Hauser L."/>
            <person name="Chang Y.J."/>
            <person name="Jeffries C.D."/>
            <person name="Brambilla E."/>
            <person name="Yasawong M."/>
            <person name="Rohde M."/>
            <person name="Pukall R."/>
            <person name="Spring S."/>
            <person name="Goker M."/>
            <person name="Woyke T."/>
            <person name="Bristow J."/>
            <person name="Eisen J.A."/>
            <person name="Markowitz V."/>
            <person name="Hugenholtz P."/>
            <person name="Kyrpides N.C."/>
            <person name="Klenk H.P."/>
        </authorList>
    </citation>
    <scope>NUCLEOTIDE SEQUENCE [LARGE SCALE GENOMIC DNA]</scope>
    <source>
        <strain evidence="4">ATCC 51220 / DSM 2926 / LMG 16218 / CuHBu1</strain>
    </source>
</reference>
<organism evidence="3 4">
    <name type="scientific">Ilyobacter polytropus (strain ATCC 51220 / DSM 2926 / LMG 16218 / CuHBu1)</name>
    <dbReference type="NCBI Taxonomy" id="572544"/>
    <lineage>
        <taxon>Bacteria</taxon>
        <taxon>Fusobacteriati</taxon>
        <taxon>Fusobacteriota</taxon>
        <taxon>Fusobacteriia</taxon>
        <taxon>Fusobacteriales</taxon>
        <taxon>Fusobacteriaceae</taxon>
        <taxon>Ilyobacter</taxon>
    </lineage>
</organism>
<keyword evidence="1" id="KW-0812">Transmembrane</keyword>
<feature type="domain" description="PASTA" evidence="2">
    <location>
        <begin position="31"/>
        <end position="97"/>
    </location>
</feature>
<dbReference type="Proteomes" id="UP000006875">
    <property type="component" value="Chromosome"/>
</dbReference>
<dbReference type="Pfam" id="PF03793">
    <property type="entry name" value="PASTA"/>
    <property type="match status" value="2"/>
</dbReference>
<dbReference type="eggNOG" id="COG2815">
    <property type="taxonomic scope" value="Bacteria"/>
</dbReference>
<protein>
    <submittedName>
        <fullName evidence="3">PASTA domain containing protein</fullName>
    </submittedName>
</protein>